<evidence type="ECO:0000313" key="5">
    <source>
        <dbReference type="EMBL" id="HIT49632.1"/>
    </source>
</evidence>
<dbReference type="GO" id="GO:0005737">
    <property type="term" value="C:cytoplasm"/>
    <property type="evidence" value="ECO:0007669"/>
    <property type="project" value="TreeGrafter"/>
</dbReference>
<evidence type="ECO:0000313" key="6">
    <source>
        <dbReference type="Proteomes" id="UP000886758"/>
    </source>
</evidence>
<evidence type="ECO:0000256" key="3">
    <source>
        <dbReference type="ARBA" id="ARBA00023098"/>
    </source>
</evidence>
<proteinExistence type="predicted"/>
<keyword evidence="1" id="KW-0808">Transferase</keyword>
<dbReference type="PANTHER" id="PTHR13943:SF77">
    <property type="entry name" value="LRAT DOMAIN-CONTAINING PROTEIN"/>
    <property type="match status" value="1"/>
</dbReference>
<name>A0A9D1GPQ1_9MOLU</name>
<keyword evidence="5" id="KW-0012">Acyltransferase</keyword>
<dbReference type="GO" id="GO:0004623">
    <property type="term" value="F:phospholipase A2 activity"/>
    <property type="evidence" value="ECO:0007669"/>
    <property type="project" value="TreeGrafter"/>
</dbReference>
<evidence type="ECO:0000259" key="4">
    <source>
        <dbReference type="PROSITE" id="PS51934"/>
    </source>
</evidence>
<dbReference type="Proteomes" id="UP000886758">
    <property type="component" value="Unassembled WGS sequence"/>
</dbReference>
<dbReference type="PANTHER" id="PTHR13943">
    <property type="entry name" value="HRAS-LIKE SUPPRESSOR - RELATED"/>
    <property type="match status" value="1"/>
</dbReference>
<gene>
    <name evidence="5" type="ORF">IAD46_01265</name>
</gene>
<dbReference type="GO" id="GO:0070292">
    <property type="term" value="P:N-acylphosphatidylethanolamine metabolic process"/>
    <property type="evidence" value="ECO:0007669"/>
    <property type="project" value="TreeGrafter"/>
</dbReference>
<dbReference type="InterPro" id="IPR007053">
    <property type="entry name" value="LRAT_dom"/>
</dbReference>
<sequence>MNRGFYAHHGIYAADDCVIHFASLNQLNRLDPASARIIVTSLEDFLQGGCLEVACYNSVEQEKRRTRTQIVNQALLKVGEDGYDLISNNCEHFANECEFGYKKSSQVQAVFNTIFGGKK</sequence>
<dbReference type="EMBL" id="DVLF01000042">
    <property type="protein sequence ID" value="HIT49632.1"/>
    <property type="molecule type" value="Genomic_DNA"/>
</dbReference>
<evidence type="ECO:0000256" key="1">
    <source>
        <dbReference type="ARBA" id="ARBA00022679"/>
    </source>
</evidence>
<dbReference type="GO" id="GO:0008970">
    <property type="term" value="F:phospholipase A1 activity"/>
    <property type="evidence" value="ECO:0007669"/>
    <property type="project" value="TreeGrafter"/>
</dbReference>
<evidence type="ECO:0000256" key="2">
    <source>
        <dbReference type="ARBA" id="ARBA00022801"/>
    </source>
</evidence>
<dbReference type="PROSITE" id="PS51934">
    <property type="entry name" value="LRAT"/>
    <property type="match status" value="1"/>
</dbReference>
<dbReference type="GO" id="GO:0016410">
    <property type="term" value="F:N-acyltransferase activity"/>
    <property type="evidence" value="ECO:0007669"/>
    <property type="project" value="TreeGrafter"/>
</dbReference>
<dbReference type="InterPro" id="IPR051496">
    <property type="entry name" value="H-rev107_PLA/AT"/>
</dbReference>
<dbReference type="Pfam" id="PF04970">
    <property type="entry name" value="LRAT"/>
    <property type="match status" value="1"/>
</dbReference>
<accession>A0A9D1GPQ1</accession>
<dbReference type="AlphaFoldDB" id="A0A9D1GPQ1"/>
<comment type="caution">
    <text evidence="5">The sequence shown here is derived from an EMBL/GenBank/DDBJ whole genome shotgun (WGS) entry which is preliminary data.</text>
</comment>
<keyword evidence="3" id="KW-0443">Lipid metabolism</keyword>
<reference evidence="5" key="1">
    <citation type="submission" date="2020-10" db="EMBL/GenBank/DDBJ databases">
        <authorList>
            <person name="Gilroy R."/>
        </authorList>
    </citation>
    <scope>NUCLEOTIDE SEQUENCE</scope>
    <source>
        <strain evidence="5">ChiW17-6978</strain>
    </source>
</reference>
<protein>
    <submittedName>
        <fullName evidence="5">Lecithin retinol acyltransferase family protein</fullName>
    </submittedName>
</protein>
<dbReference type="Gene3D" id="3.90.1720.10">
    <property type="entry name" value="endopeptidase domain like (from Nostoc punctiforme)"/>
    <property type="match status" value="1"/>
</dbReference>
<feature type="domain" description="LRAT" evidence="4">
    <location>
        <begin position="1"/>
        <end position="106"/>
    </location>
</feature>
<reference evidence="5" key="2">
    <citation type="journal article" date="2021" name="PeerJ">
        <title>Extensive microbial diversity within the chicken gut microbiome revealed by metagenomics and culture.</title>
        <authorList>
            <person name="Gilroy R."/>
            <person name="Ravi A."/>
            <person name="Getino M."/>
            <person name="Pursley I."/>
            <person name="Horton D.L."/>
            <person name="Alikhan N.F."/>
            <person name="Baker D."/>
            <person name="Gharbi K."/>
            <person name="Hall N."/>
            <person name="Watson M."/>
            <person name="Adriaenssens E.M."/>
            <person name="Foster-Nyarko E."/>
            <person name="Jarju S."/>
            <person name="Secka A."/>
            <person name="Antonio M."/>
            <person name="Oren A."/>
            <person name="Chaudhuri R.R."/>
            <person name="La Ragione R."/>
            <person name="Hildebrand F."/>
            <person name="Pallen M.J."/>
        </authorList>
    </citation>
    <scope>NUCLEOTIDE SEQUENCE</scope>
    <source>
        <strain evidence="5">ChiW17-6978</strain>
    </source>
</reference>
<organism evidence="5 6">
    <name type="scientific">Candidatus Pelethenecus faecipullorum</name>
    <dbReference type="NCBI Taxonomy" id="2840900"/>
    <lineage>
        <taxon>Bacteria</taxon>
        <taxon>Bacillati</taxon>
        <taxon>Mycoplasmatota</taxon>
        <taxon>Mollicutes</taxon>
        <taxon>Candidatus Pelethenecus</taxon>
    </lineage>
</organism>
<keyword evidence="2" id="KW-0378">Hydrolase</keyword>